<keyword evidence="5 12" id="KW-0436">Ligase</keyword>
<evidence type="ECO:0000256" key="11">
    <source>
        <dbReference type="ARBA" id="ARBA00049057"/>
    </source>
</evidence>
<dbReference type="Pfam" id="PF00586">
    <property type="entry name" value="AIRS"/>
    <property type="match status" value="1"/>
</dbReference>
<comment type="pathway">
    <text evidence="1 12">Purine metabolism; IMP biosynthesis via de novo pathway; 5-amino-1-(5-phospho-D-ribosyl)imidazole from N(2)-formyl-N(1)-(5-phospho-D-ribosyl)glycinamide: step 2/2.</text>
</comment>
<dbReference type="HAMAP" id="MF_00741">
    <property type="entry name" value="AIRS"/>
    <property type="match status" value="1"/>
</dbReference>
<dbReference type="CDD" id="cd02196">
    <property type="entry name" value="PurM"/>
    <property type="match status" value="1"/>
</dbReference>
<dbReference type="Proteomes" id="UP000294567">
    <property type="component" value="Unassembled WGS sequence"/>
</dbReference>
<dbReference type="SUPFAM" id="SSF55326">
    <property type="entry name" value="PurM N-terminal domain-like"/>
    <property type="match status" value="1"/>
</dbReference>
<dbReference type="InterPro" id="IPR004733">
    <property type="entry name" value="PurM_cligase"/>
</dbReference>
<dbReference type="FunFam" id="3.30.1330.10:FF:000001">
    <property type="entry name" value="Phosphoribosylformylglycinamidine cyclo-ligase"/>
    <property type="match status" value="1"/>
</dbReference>
<evidence type="ECO:0000256" key="10">
    <source>
        <dbReference type="ARBA" id="ARBA00033093"/>
    </source>
</evidence>
<evidence type="ECO:0000256" key="6">
    <source>
        <dbReference type="ARBA" id="ARBA00022741"/>
    </source>
</evidence>
<dbReference type="GO" id="GO:0004637">
    <property type="term" value="F:phosphoribosylamine-glycine ligase activity"/>
    <property type="evidence" value="ECO:0007669"/>
    <property type="project" value="TreeGrafter"/>
</dbReference>
<dbReference type="InterPro" id="IPR036676">
    <property type="entry name" value="PurM-like_C_sf"/>
</dbReference>
<evidence type="ECO:0000259" key="13">
    <source>
        <dbReference type="Pfam" id="PF00586"/>
    </source>
</evidence>
<sequence>MTISYKDAGVDKEAGYKQVALIKDIVKKTHSKDVLTGIGGFAGLFQLDIDSYKEPVLVSGTDGVGTKLKIAFMMDKHDTIGEDCVAMCVNDILCQGASPLFFLDYIGTGKLIPEKMAEIVKGVANGCIKGECALIGGETAEMPGLYEEEEYDLAGFCVGIVDKKNIIDGSNIMEGDVLIGIPSSGVHSNGYSLVRKIVFEKQNMNVDKYIPELETTIGEELLKPTRIYTKVIKPLVEKFNIKGIAHITGGGFYENIPRILPKGLTAHVYTDKINIPKIFKLLQEWGNINTEEMYSTFNMGIGMVLAVSKDEGEEIVEHLRDNGEKAILLGEIKKGQEKVVLW</sequence>
<comment type="similarity">
    <text evidence="2 12">Belongs to the AIR synthase family.</text>
</comment>
<evidence type="ECO:0000256" key="7">
    <source>
        <dbReference type="ARBA" id="ARBA00022840"/>
    </source>
</evidence>
<keyword evidence="6 12" id="KW-0547">Nucleotide-binding</keyword>
<comment type="subcellular location">
    <subcellularLocation>
        <location evidence="12">Cytoplasm</location>
    </subcellularLocation>
</comment>
<gene>
    <name evidence="12" type="primary">purM</name>
    <name evidence="15" type="ORF">EDD65_10120</name>
</gene>
<keyword evidence="16" id="KW-1185">Reference proteome</keyword>
<evidence type="ECO:0000256" key="12">
    <source>
        <dbReference type="HAMAP-Rule" id="MF_00741"/>
    </source>
</evidence>
<keyword evidence="7 12" id="KW-0067">ATP-binding</keyword>
<dbReference type="RefSeq" id="WP_132025201.1">
    <property type="nucleotide sequence ID" value="NZ_CP068564.1"/>
</dbReference>
<evidence type="ECO:0000256" key="5">
    <source>
        <dbReference type="ARBA" id="ARBA00022598"/>
    </source>
</evidence>
<proteinExistence type="inferred from homology"/>
<dbReference type="InterPro" id="IPR010918">
    <property type="entry name" value="PurM-like_C_dom"/>
</dbReference>
<evidence type="ECO:0000256" key="3">
    <source>
        <dbReference type="ARBA" id="ARBA00013047"/>
    </source>
</evidence>
<comment type="catalytic activity">
    <reaction evidence="11 12">
        <text>2-formamido-N(1)-(5-O-phospho-beta-D-ribosyl)acetamidine + ATP = 5-amino-1-(5-phospho-beta-D-ribosyl)imidazole + ADP + phosphate + H(+)</text>
        <dbReference type="Rhea" id="RHEA:23032"/>
        <dbReference type="ChEBI" id="CHEBI:15378"/>
        <dbReference type="ChEBI" id="CHEBI:30616"/>
        <dbReference type="ChEBI" id="CHEBI:43474"/>
        <dbReference type="ChEBI" id="CHEBI:137981"/>
        <dbReference type="ChEBI" id="CHEBI:147287"/>
        <dbReference type="ChEBI" id="CHEBI:456216"/>
        <dbReference type="EC" id="6.3.3.1"/>
    </reaction>
</comment>
<accession>A0A4R3KZE5</accession>
<dbReference type="GO" id="GO:0004641">
    <property type="term" value="F:phosphoribosylformylglycinamidine cyclo-ligase activity"/>
    <property type="evidence" value="ECO:0007669"/>
    <property type="project" value="UniProtKB-UniRule"/>
</dbReference>
<evidence type="ECO:0000256" key="4">
    <source>
        <dbReference type="ARBA" id="ARBA00020367"/>
    </source>
</evidence>
<dbReference type="PANTHER" id="PTHR10520:SF12">
    <property type="entry name" value="TRIFUNCTIONAL PURINE BIOSYNTHETIC PROTEIN ADENOSINE-3"/>
    <property type="match status" value="1"/>
</dbReference>
<dbReference type="Gene3D" id="3.90.650.10">
    <property type="entry name" value="PurM-like C-terminal domain"/>
    <property type="match status" value="1"/>
</dbReference>
<dbReference type="GO" id="GO:0006189">
    <property type="term" value="P:'de novo' IMP biosynthetic process"/>
    <property type="evidence" value="ECO:0007669"/>
    <property type="project" value="UniProtKB-UniRule"/>
</dbReference>
<keyword evidence="12" id="KW-0963">Cytoplasm</keyword>
<protein>
    <recommendedName>
        <fullName evidence="4 12">Phosphoribosylformylglycinamidine cyclo-ligase</fullName>
        <ecNumber evidence="3 12">6.3.3.1</ecNumber>
    </recommendedName>
    <alternativeName>
        <fullName evidence="9 12">AIR synthase</fullName>
    </alternativeName>
    <alternativeName>
        <fullName evidence="10 12">AIRS</fullName>
    </alternativeName>
    <alternativeName>
        <fullName evidence="8 12">Phosphoribosyl-aminoimidazole synthetase</fullName>
    </alternativeName>
</protein>
<feature type="domain" description="PurM-like N-terminal" evidence="13">
    <location>
        <begin position="56"/>
        <end position="161"/>
    </location>
</feature>
<dbReference type="SUPFAM" id="SSF56042">
    <property type="entry name" value="PurM C-terminal domain-like"/>
    <property type="match status" value="1"/>
</dbReference>
<evidence type="ECO:0000256" key="9">
    <source>
        <dbReference type="ARBA" id="ARBA00032931"/>
    </source>
</evidence>
<evidence type="ECO:0000259" key="14">
    <source>
        <dbReference type="Pfam" id="PF02769"/>
    </source>
</evidence>
<comment type="caution">
    <text evidence="15">The sequence shown here is derived from an EMBL/GenBank/DDBJ whole genome shotgun (WGS) entry which is preliminary data.</text>
</comment>
<dbReference type="FunFam" id="3.90.650.10:FF:000001">
    <property type="entry name" value="Phosphoribosylformylglycinamidine cyclo-ligase"/>
    <property type="match status" value="1"/>
</dbReference>
<evidence type="ECO:0000256" key="2">
    <source>
        <dbReference type="ARBA" id="ARBA00010280"/>
    </source>
</evidence>
<organism evidence="15 16">
    <name type="scientific">Keratinibaculum paraultunense</name>
    <dbReference type="NCBI Taxonomy" id="1278232"/>
    <lineage>
        <taxon>Bacteria</taxon>
        <taxon>Bacillati</taxon>
        <taxon>Bacillota</taxon>
        <taxon>Tissierellia</taxon>
        <taxon>Tissierellales</taxon>
        <taxon>Tepidimicrobiaceae</taxon>
        <taxon>Keratinibaculum</taxon>
    </lineage>
</organism>
<dbReference type="GO" id="GO:0005829">
    <property type="term" value="C:cytosol"/>
    <property type="evidence" value="ECO:0007669"/>
    <property type="project" value="TreeGrafter"/>
</dbReference>
<dbReference type="InterPro" id="IPR036921">
    <property type="entry name" value="PurM-like_N_sf"/>
</dbReference>
<name>A0A4R3KZE5_9FIRM</name>
<dbReference type="InterPro" id="IPR016188">
    <property type="entry name" value="PurM-like_N"/>
</dbReference>
<dbReference type="NCBIfam" id="TIGR00878">
    <property type="entry name" value="purM"/>
    <property type="match status" value="1"/>
</dbReference>
<dbReference type="Pfam" id="PF02769">
    <property type="entry name" value="AIRS_C"/>
    <property type="match status" value="1"/>
</dbReference>
<dbReference type="GO" id="GO:0046084">
    <property type="term" value="P:adenine biosynthetic process"/>
    <property type="evidence" value="ECO:0007669"/>
    <property type="project" value="TreeGrafter"/>
</dbReference>
<dbReference type="EMBL" id="SMAE01000001">
    <property type="protein sequence ID" value="TCS91522.1"/>
    <property type="molecule type" value="Genomic_DNA"/>
</dbReference>
<evidence type="ECO:0000313" key="15">
    <source>
        <dbReference type="EMBL" id="TCS91522.1"/>
    </source>
</evidence>
<evidence type="ECO:0000256" key="8">
    <source>
        <dbReference type="ARBA" id="ARBA00031908"/>
    </source>
</evidence>
<evidence type="ECO:0000256" key="1">
    <source>
        <dbReference type="ARBA" id="ARBA00004686"/>
    </source>
</evidence>
<dbReference type="OrthoDB" id="9802507at2"/>
<dbReference type="PANTHER" id="PTHR10520">
    <property type="entry name" value="TRIFUNCTIONAL PURINE BIOSYNTHETIC PROTEIN ADENOSINE-3-RELATED"/>
    <property type="match status" value="1"/>
</dbReference>
<evidence type="ECO:0000313" key="16">
    <source>
        <dbReference type="Proteomes" id="UP000294567"/>
    </source>
</evidence>
<reference evidence="15 16" key="1">
    <citation type="submission" date="2019-03" db="EMBL/GenBank/DDBJ databases">
        <title>Genomic Encyclopedia of Type Strains, Phase IV (KMG-IV): sequencing the most valuable type-strain genomes for metagenomic binning, comparative biology and taxonomic classification.</title>
        <authorList>
            <person name="Goeker M."/>
        </authorList>
    </citation>
    <scope>NUCLEOTIDE SEQUENCE [LARGE SCALE GENOMIC DNA]</scope>
    <source>
        <strain evidence="15 16">DSM 26752</strain>
    </source>
</reference>
<dbReference type="UniPathway" id="UPA00074">
    <property type="reaction ID" value="UER00129"/>
</dbReference>
<dbReference type="EC" id="6.3.3.1" evidence="3 12"/>
<dbReference type="GO" id="GO:0005524">
    <property type="term" value="F:ATP binding"/>
    <property type="evidence" value="ECO:0007669"/>
    <property type="project" value="UniProtKB-KW"/>
</dbReference>
<feature type="domain" description="PurM-like C-terminal" evidence="14">
    <location>
        <begin position="174"/>
        <end position="340"/>
    </location>
</feature>
<dbReference type="AlphaFoldDB" id="A0A4R3KZE5"/>
<keyword evidence="12" id="KW-0658">Purine biosynthesis</keyword>
<dbReference type="Gene3D" id="3.30.1330.10">
    <property type="entry name" value="PurM-like, N-terminal domain"/>
    <property type="match status" value="1"/>
</dbReference>